<gene>
    <name evidence="1" type="ORF">ARMOST_05574</name>
</gene>
<dbReference type="EMBL" id="FUEG01000003">
    <property type="protein sequence ID" value="SJL02248.1"/>
    <property type="molecule type" value="Genomic_DNA"/>
</dbReference>
<dbReference type="Proteomes" id="UP000219338">
    <property type="component" value="Unassembled WGS sequence"/>
</dbReference>
<dbReference type="STRING" id="47428.A0A284R0K0"/>
<sequence>MSLEHRKAISGYAFILNGAAVSWSSKQQEITALSTTEAEYIALTYTAKEAMWYHYFLAELFGPISIPFIIYSDNQSAISLAHAELGQFHARTKHIDIRYHFIREKIQEGTFEVIYCPTSEMTADILTKALASFKFKPLVEALGLISA</sequence>
<dbReference type="PANTHER" id="PTHR11439">
    <property type="entry name" value="GAG-POL-RELATED RETROTRANSPOSON"/>
    <property type="match status" value="1"/>
</dbReference>
<keyword evidence="2" id="KW-1185">Reference proteome</keyword>
<dbReference type="AlphaFoldDB" id="A0A284R0K0"/>
<accession>A0A284R0K0</accession>
<dbReference type="OrthoDB" id="7691805at2759"/>
<dbReference type="PANTHER" id="PTHR11439:SF483">
    <property type="entry name" value="PEPTIDE SYNTHASE GLIP-LIKE, PUTATIVE (AFU_ORTHOLOGUE AFUA_3G12920)-RELATED"/>
    <property type="match status" value="1"/>
</dbReference>
<dbReference type="OMA" id="CEANAGP"/>
<evidence type="ECO:0008006" key="3">
    <source>
        <dbReference type="Google" id="ProtNLM"/>
    </source>
</evidence>
<proteinExistence type="predicted"/>
<protein>
    <recommendedName>
        <fullName evidence="3">Reverse transcriptase Ty1/copia-type domain-containing protein</fullName>
    </recommendedName>
</protein>
<evidence type="ECO:0000313" key="1">
    <source>
        <dbReference type="EMBL" id="SJL02248.1"/>
    </source>
</evidence>
<name>A0A284R0K0_ARMOS</name>
<organism evidence="1 2">
    <name type="scientific">Armillaria ostoyae</name>
    <name type="common">Armillaria root rot fungus</name>
    <dbReference type="NCBI Taxonomy" id="47428"/>
    <lineage>
        <taxon>Eukaryota</taxon>
        <taxon>Fungi</taxon>
        <taxon>Dikarya</taxon>
        <taxon>Basidiomycota</taxon>
        <taxon>Agaricomycotina</taxon>
        <taxon>Agaricomycetes</taxon>
        <taxon>Agaricomycetidae</taxon>
        <taxon>Agaricales</taxon>
        <taxon>Marasmiineae</taxon>
        <taxon>Physalacriaceae</taxon>
        <taxon>Armillaria</taxon>
    </lineage>
</organism>
<evidence type="ECO:0000313" key="2">
    <source>
        <dbReference type="Proteomes" id="UP000219338"/>
    </source>
</evidence>
<dbReference type="CDD" id="cd09272">
    <property type="entry name" value="RNase_HI_RT_Ty1"/>
    <property type="match status" value="1"/>
</dbReference>
<reference evidence="2" key="1">
    <citation type="journal article" date="2017" name="Nat. Ecol. Evol.">
        <title>Genome expansion and lineage-specific genetic innovations in the forest pathogenic fungi Armillaria.</title>
        <authorList>
            <person name="Sipos G."/>
            <person name="Prasanna A.N."/>
            <person name="Walter M.C."/>
            <person name="O'Connor E."/>
            <person name="Balint B."/>
            <person name="Krizsan K."/>
            <person name="Kiss B."/>
            <person name="Hess J."/>
            <person name="Varga T."/>
            <person name="Slot J."/>
            <person name="Riley R."/>
            <person name="Boka B."/>
            <person name="Rigling D."/>
            <person name="Barry K."/>
            <person name="Lee J."/>
            <person name="Mihaltcheva S."/>
            <person name="LaButti K."/>
            <person name="Lipzen A."/>
            <person name="Waldron R."/>
            <person name="Moloney N.M."/>
            <person name="Sperisen C."/>
            <person name="Kredics L."/>
            <person name="Vagvoelgyi C."/>
            <person name="Patrignani A."/>
            <person name="Fitzpatrick D."/>
            <person name="Nagy I."/>
            <person name="Doyle S."/>
            <person name="Anderson J.B."/>
            <person name="Grigoriev I.V."/>
            <person name="Gueldener U."/>
            <person name="Muensterkoetter M."/>
            <person name="Nagy L.G."/>
        </authorList>
    </citation>
    <scope>NUCLEOTIDE SEQUENCE [LARGE SCALE GENOMIC DNA]</scope>
    <source>
        <strain evidence="2">C18/9</strain>
    </source>
</reference>